<sequence>MKIIMSVHHYVLNTKNIFNIQLTISKPYQLMITPVKNISTVEIDSLDSLSKYNKLILDYFIYMGYGDLCYDFSKDLNLEFKKHPLFMRRAKIRTLIEDGEIEKAIEELNNLDINIYRIKEVFVNFTIHKVYELKHIKEEVDLIIYLRETLGELALDYEEKVAEILEYIIFNSKNIEIQDKRIELADCINFFILERFNLLDNELEKVIKGILSEENILSQKNKFVEFKERILEQ</sequence>
<keyword evidence="2" id="KW-1185">Reference proteome</keyword>
<dbReference type="Proteomes" id="UP000034350">
    <property type="component" value="Unassembled WGS sequence"/>
</dbReference>
<gene>
    <name evidence="1" type="ORF">AAJ76_1880003750</name>
</gene>
<proteinExistence type="predicted"/>
<accession>A0A0F9WAD0</accession>
<dbReference type="RefSeq" id="XP_024329627.1">
    <property type="nucleotide sequence ID" value="XM_024474330.1"/>
</dbReference>
<name>A0A0F9WAD0_9MICR</name>
<evidence type="ECO:0008006" key="3">
    <source>
        <dbReference type="Google" id="ProtNLM"/>
    </source>
</evidence>
<dbReference type="OrthoDB" id="2415936at2759"/>
<reference evidence="1 2" key="1">
    <citation type="journal article" date="2015" name="Environ. Microbiol.">
        <title>Genome analyses suggest the presence of polyploidy and recent human-driven expansions in eight global populations of the honeybee pathogen Nosema ceranae.</title>
        <authorList>
            <person name="Pelin A."/>
            <person name="Selman M."/>
            <person name="Aris-Brosou S."/>
            <person name="Farinelli L."/>
            <person name="Corradi N."/>
        </authorList>
    </citation>
    <scope>NUCLEOTIDE SEQUENCE [LARGE SCALE GENOMIC DNA]</scope>
    <source>
        <strain evidence="1 2">PA08 1199</strain>
    </source>
</reference>
<dbReference type="EMBL" id="JPQZ01000188">
    <property type="protein sequence ID" value="KKO73885.1"/>
    <property type="molecule type" value="Genomic_DNA"/>
</dbReference>
<dbReference type="VEuPathDB" id="MicrosporidiaDB:G9O61_00g009920"/>
<organism evidence="1 2">
    <name type="scientific">Vairimorpha ceranae</name>
    <dbReference type="NCBI Taxonomy" id="40302"/>
    <lineage>
        <taxon>Eukaryota</taxon>
        <taxon>Fungi</taxon>
        <taxon>Fungi incertae sedis</taxon>
        <taxon>Microsporidia</taxon>
        <taxon>Nosematidae</taxon>
        <taxon>Vairimorpha</taxon>
    </lineage>
</organism>
<comment type="caution">
    <text evidence="1">The sequence shown here is derived from an EMBL/GenBank/DDBJ whole genome shotgun (WGS) entry which is preliminary data.</text>
</comment>
<evidence type="ECO:0000313" key="1">
    <source>
        <dbReference type="EMBL" id="KKO73885.1"/>
    </source>
</evidence>
<dbReference type="AlphaFoldDB" id="A0A0F9WAD0"/>
<dbReference type="GeneID" id="36319246"/>
<protein>
    <recommendedName>
        <fullName evidence="3">LisH domain-containing protein</fullName>
    </recommendedName>
</protein>
<dbReference type="VEuPathDB" id="MicrosporidiaDB:AAJ76_1880003750"/>
<evidence type="ECO:0000313" key="2">
    <source>
        <dbReference type="Proteomes" id="UP000034350"/>
    </source>
</evidence>